<evidence type="ECO:0000313" key="9">
    <source>
        <dbReference type="Proteomes" id="UP000076335"/>
    </source>
</evidence>
<evidence type="ECO:0000256" key="7">
    <source>
        <dbReference type="SAM" id="SignalP"/>
    </source>
</evidence>
<dbReference type="OrthoDB" id="9785015at2"/>
<dbReference type="NCBIfam" id="NF007958">
    <property type="entry name" value="PRK10677.1"/>
    <property type="match status" value="1"/>
</dbReference>
<name>A0A154LBS9_9PROT</name>
<dbReference type="EMBL" id="LPVY01000001">
    <property type="protein sequence ID" value="KZB69497.1"/>
    <property type="molecule type" value="Genomic_DNA"/>
</dbReference>
<evidence type="ECO:0000256" key="1">
    <source>
        <dbReference type="ARBA" id="ARBA00009175"/>
    </source>
</evidence>
<feature type="chain" id="PRO_5007597112" evidence="7">
    <location>
        <begin position="24"/>
        <end position="262"/>
    </location>
</feature>
<evidence type="ECO:0000256" key="4">
    <source>
        <dbReference type="ARBA" id="ARBA00022729"/>
    </source>
</evidence>
<feature type="binding site" evidence="6">
    <location>
        <position position="192"/>
    </location>
    <ligand>
        <name>molybdate</name>
        <dbReference type="ChEBI" id="CHEBI:36264"/>
    </ligand>
</feature>
<dbReference type="RefSeq" id="WP_062947808.1">
    <property type="nucleotide sequence ID" value="NZ_LPVY01000001.1"/>
</dbReference>
<sequence length="262" mass="27630">MRHLIRTGLASLLFLAAATAARAEEITVFAAASLTDAMTQVAQSYATATGDTLQLSFASSSTLARQIAAGAPADLYISANQKWMTWLADQDLIAANSRHDLLANALVLIAPADSDLAPITINSQTDLTRLIGDEDRIAVGDPDHVPAGIYARQALENLGQWDAVEPRLARADNVRAALALVERGEAPLGIVYATDAAIATDVKIIATFPENSHPAITYPVAITTGQTNPAAVKLLAWLLGDDAGVIFAEYGFNRPATSPKTQ</sequence>
<dbReference type="GO" id="GO:0030973">
    <property type="term" value="F:molybdate ion binding"/>
    <property type="evidence" value="ECO:0007669"/>
    <property type="project" value="TreeGrafter"/>
</dbReference>
<protein>
    <submittedName>
        <fullName evidence="8">Molybdenum ABC transporter substrate-binding protein</fullName>
    </submittedName>
</protein>
<dbReference type="GO" id="GO:1901359">
    <property type="term" value="F:tungstate binding"/>
    <property type="evidence" value="ECO:0007669"/>
    <property type="project" value="UniProtKB-ARBA"/>
</dbReference>
<dbReference type="SUPFAM" id="SSF53850">
    <property type="entry name" value="Periplasmic binding protein-like II"/>
    <property type="match status" value="1"/>
</dbReference>
<dbReference type="InterPro" id="IPR050682">
    <property type="entry name" value="ModA/WtpA"/>
</dbReference>
<dbReference type="FunFam" id="3.40.190.10:FF:000035">
    <property type="entry name" value="Molybdate ABC transporter substrate-binding protein"/>
    <property type="match status" value="1"/>
</dbReference>
<comment type="caution">
    <text evidence="8">The sequence shown here is derived from an EMBL/GenBank/DDBJ whole genome shotgun (WGS) entry which is preliminary data.</text>
</comment>
<dbReference type="GO" id="GO:0046872">
    <property type="term" value="F:metal ion binding"/>
    <property type="evidence" value="ECO:0007669"/>
    <property type="project" value="UniProtKB-KW"/>
</dbReference>
<dbReference type="PIRSF" id="PIRSF004846">
    <property type="entry name" value="ModA"/>
    <property type="match status" value="1"/>
</dbReference>
<evidence type="ECO:0000256" key="3">
    <source>
        <dbReference type="ARBA" id="ARBA00022723"/>
    </source>
</evidence>
<dbReference type="GO" id="GO:0030288">
    <property type="term" value="C:outer membrane-bounded periplasmic space"/>
    <property type="evidence" value="ECO:0007669"/>
    <property type="project" value="TreeGrafter"/>
</dbReference>
<gene>
    <name evidence="8" type="ORF">AUP42_00340</name>
</gene>
<feature type="binding site" evidence="6">
    <location>
        <position position="174"/>
    </location>
    <ligand>
        <name>molybdate</name>
        <dbReference type="ChEBI" id="CHEBI:36264"/>
    </ligand>
</feature>
<keyword evidence="3 6" id="KW-0479">Metal-binding</keyword>
<feature type="binding site" evidence="6">
    <location>
        <position position="147"/>
    </location>
    <ligand>
        <name>molybdate</name>
        <dbReference type="ChEBI" id="CHEBI:36264"/>
    </ligand>
</feature>
<dbReference type="Proteomes" id="UP000076335">
    <property type="component" value="Unassembled WGS sequence"/>
</dbReference>
<evidence type="ECO:0000256" key="6">
    <source>
        <dbReference type="PIRSR" id="PIRSR004846-1"/>
    </source>
</evidence>
<feature type="binding site" evidence="6">
    <location>
        <position position="60"/>
    </location>
    <ligand>
        <name>molybdate</name>
        <dbReference type="ChEBI" id="CHEBI:36264"/>
    </ligand>
</feature>
<organism evidence="8 9">
    <name type="scientific">Thalassospira lucentensis</name>
    <dbReference type="NCBI Taxonomy" id="168935"/>
    <lineage>
        <taxon>Bacteria</taxon>
        <taxon>Pseudomonadati</taxon>
        <taxon>Pseudomonadota</taxon>
        <taxon>Alphaproteobacteria</taxon>
        <taxon>Rhodospirillales</taxon>
        <taxon>Thalassospiraceae</taxon>
        <taxon>Thalassospira</taxon>
    </lineage>
</organism>
<dbReference type="InterPro" id="IPR005950">
    <property type="entry name" value="ModA"/>
</dbReference>
<reference evidence="8 9" key="1">
    <citation type="submission" date="2015-12" db="EMBL/GenBank/DDBJ databases">
        <title>Genome sequence of Thalassospira lucentensis MCCC 1A02072.</title>
        <authorList>
            <person name="Lu L."/>
            <person name="Lai Q."/>
            <person name="Shao Z."/>
            <person name="Qian P."/>
        </authorList>
    </citation>
    <scope>NUCLEOTIDE SEQUENCE [LARGE SCALE GENOMIC DNA]</scope>
    <source>
        <strain evidence="8 9">MCCC 1A02072</strain>
    </source>
</reference>
<dbReference type="CDD" id="cd13536">
    <property type="entry name" value="PBP2_EcModA"/>
    <property type="match status" value="1"/>
</dbReference>
<dbReference type="NCBIfam" id="TIGR01256">
    <property type="entry name" value="modA"/>
    <property type="match status" value="1"/>
</dbReference>
<comment type="subunit">
    <text evidence="5">The complex is composed of two ATP-binding proteins (ModC), two transmembrane proteins (ModB) and a solute-binding protein (ModA).</text>
</comment>
<feature type="binding site" evidence="6">
    <location>
        <position position="33"/>
    </location>
    <ligand>
        <name>molybdate</name>
        <dbReference type="ChEBI" id="CHEBI:36264"/>
    </ligand>
</feature>
<accession>A0A154LBS9</accession>
<dbReference type="GO" id="GO:0015689">
    <property type="term" value="P:molybdate ion transport"/>
    <property type="evidence" value="ECO:0007669"/>
    <property type="project" value="InterPro"/>
</dbReference>
<dbReference type="Pfam" id="PF13531">
    <property type="entry name" value="SBP_bac_11"/>
    <property type="match status" value="1"/>
</dbReference>
<evidence type="ECO:0000313" key="8">
    <source>
        <dbReference type="EMBL" id="KZB69497.1"/>
    </source>
</evidence>
<feature type="signal peptide" evidence="7">
    <location>
        <begin position="1"/>
        <end position="23"/>
    </location>
</feature>
<keyword evidence="2 6" id="KW-0500">Molybdenum</keyword>
<keyword evidence="4 7" id="KW-0732">Signal</keyword>
<dbReference type="AlphaFoldDB" id="A0A154LBS9"/>
<proteinExistence type="inferred from homology"/>
<comment type="similarity">
    <text evidence="1">Belongs to the bacterial solute-binding protein ModA family.</text>
</comment>
<dbReference type="PANTHER" id="PTHR30632">
    <property type="entry name" value="MOLYBDATE-BINDING PERIPLASMIC PROTEIN"/>
    <property type="match status" value="1"/>
</dbReference>
<dbReference type="Gene3D" id="3.40.190.10">
    <property type="entry name" value="Periplasmic binding protein-like II"/>
    <property type="match status" value="2"/>
</dbReference>
<evidence type="ECO:0000256" key="2">
    <source>
        <dbReference type="ARBA" id="ARBA00022505"/>
    </source>
</evidence>
<evidence type="ECO:0000256" key="5">
    <source>
        <dbReference type="ARBA" id="ARBA00062515"/>
    </source>
</evidence>
<dbReference type="PANTHER" id="PTHR30632:SF17">
    <property type="entry name" value="MOLYBDATE-BINDING PROTEIN MODA"/>
    <property type="match status" value="1"/>
</dbReference>